<dbReference type="SUPFAM" id="SSF55315">
    <property type="entry name" value="L30e-like"/>
    <property type="match status" value="1"/>
</dbReference>
<accession>A0A7I8D7Y7</accession>
<gene>
    <name evidence="2" type="ORF">C12CBH8_22480</name>
</gene>
<dbReference type="Proteomes" id="UP000593890">
    <property type="component" value="Chromosome"/>
</dbReference>
<dbReference type="InterPro" id="IPR029064">
    <property type="entry name" value="Ribosomal_eL30-like_sf"/>
</dbReference>
<dbReference type="EMBL" id="AP023321">
    <property type="protein sequence ID" value="BCI61609.1"/>
    <property type="molecule type" value="Genomic_DNA"/>
</dbReference>
<dbReference type="InterPro" id="IPR004038">
    <property type="entry name" value="Ribosomal_eL8/eL30/eS12/Gad45"/>
</dbReference>
<evidence type="ECO:0000313" key="3">
    <source>
        <dbReference type="Proteomes" id="UP000593890"/>
    </source>
</evidence>
<keyword evidence="3" id="KW-1185">Reference proteome</keyword>
<proteinExistence type="predicted"/>
<dbReference type="RefSeq" id="WP_090265561.1">
    <property type="nucleotide sequence ID" value="NZ_AP023321.1"/>
</dbReference>
<name>A0A7I8D7Y7_9FIRM</name>
<protein>
    <submittedName>
        <fullName evidence="2">50S ribosomal protein L7ae</fullName>
    </submittedName>
</protein>
<dbReference type="GO" id="GO:0005840">
    <property type="term" value="C:ribosome"/>
    <property type="evidence" value="ECO:0007669"/>
    <property type="project" value="UniProtKB-KW"/>
</dbReference>
<sequence>MNDRLLSLLGIARRAGKLTMGFDPVAEDAAKHKAKLVLTASDLSERTLKGVREVCAQHNVPCVPLGRTMDEIHKAIGKRTGVLATADHGFAQSIKELCRFNNEEESQL</sequence>
<evidence type="ECO:0000259" key="1">
    <source>
        <dbReference type="Pfam" id="PF01248"/>
    </source>
</evidence>
<keyword evidence="2" id="KW-0687">Ribonucleoprotein</keyword>
<dbReference type="KEGG" id="sman:C12CBH8_22480"/>
<reference evidence="3" key="1">
    <citation type="submission" date="2020-07" db="EMBL/GenBank/DDBJ databases">
        <title>Complete genome sequencing of Clostridia bacterium strain 12CBH8.</title>
        <authorList>
            <person name="Sakamoto M."/>
            <person name="Murakami T."/>
            <person name="Mori H."/>
        </authorList>
    </citation>
    <scope>NUCLEOTIDE SEQUENCE [LARGE SCALE GENOMIC DNA]</scope>
    <source>
        <strain evidence="3">12CBH8</strain>
    </source>
</reference>
<dbReference type="AlphaFoldDB" id="A0A7I8D7Y7"/>
<dbReference type="Gene3D" id="3.30.1330.30">
    <property type="match status" value="1"/>
</dbReference>
<organism evidence="2 3">
    <name type="scientific">Solibaculum mannosilyticum</name>
    <dbReference type="NCBI Taxonomy" id="2780922"/>
    <lineage>
        <taxon>Bacteria</taxon>
        <taxon>Bacillati</taxon>
        <taxon>Bacillota</taxon>
        <taxon>Clostridia</taxon>
        <taxon>Eubacteriales</taxon>
        <taxon>Oscillospiraceae</taxon>
        <taxon>Solibaculum</taxon>
    </lineage>
</organism>
<evidence type="ECO:0000313" key="2">
    <source>
        <dbReference type="EMBL" id="BCI61609.1"/>
    </source>
</evidence>
<dbReference type="Pfam" id="PF01248">
    <property type="entry name" value="Ribosomal_L7Ae"/>
    <property type="match status" value="1"/>
</dbReference>
<feature type="domain" description="Ribosomal protein eL8/eL30/eS12/Gadd45" evidence="1">
    <location>
        <begin position="5"/>
        <end position="86"/>
    </location>
</feature>
<keyword evidence="2" id="KW-0689">Ribosomal protein</keyword>